<dbReference type="InterPro" id="IPR038602">
    <property type="entry name" value="Mite_allergen_7_sf"/>
</dbReference>
<protein>
    <submittedName>
        <fullName evidence="1">Uncharacterized protein</fullName>
    </submittedName>
</protein>
<evidence type="ECO:0000313" key="2">
    <source>
        <dbReference type="Proteomes" id="UP000015103"/>
    </source>
</evidence>
<sequence>MYVLPLKQIILIIWLIFIIFAINVSTSIENVQYKYSENKSLNLLLDDVCTNLKKNAKAIGLEPLKLPDLMEAYNQSFWIIGKLTEVYNLTNGKMYNLETMHRYGDSSVSYENATLEVQLEVEVENLKVEYFLESSFNGHELHGILHGDLKMLRIRFAATVETKTLNITLKEISFPHPG</sequence>
<dbReference type="EnsemblMetazoa" id="RPRC005797-RA">
    <property type="protein sequence ID" value="RPRC005797-PA"/>
    <property type="gene ID" value="RPRC005797"/>
</dbReference>
<proteinExistence type="predicted"/>
<dbReference type="Gene3D" id="3.15.10.50">
    <property type="match status" value="1"/>
</dbReference>
<dbReference type="InParanoid" id="T1HP23"/>
<accession>T1HP23</accession>
<dbReference type="AlphaFoldDB" id="T1HP23"/>
<name>T1HP23_RHOPR</name>
<dbReference type="OMA" id="NGHELHG"/>
<keyword evidence="2" id="KW-1185">Reference proteome</keyword>
<reference evidence="1" key="1">
    <citation type="submission" date="2015-05" db="UniProtKB">
        <authorList>
            <consortium name="EnsemblMetazoa"/>
        </authorList>
    </citation>
    <scope>IDENTIFICATION</scope>
</reference>
<dbReference type="EMBL" id="ACPB03018091">
    <property type="status" value="NOT_ANNOTATED_CDS"/>
    <property type="molecule type" value="Genomic_DNA"/>
</dbReference>
<dbReference type="InterPro" id="IPR020234">
    <property type="entry name" value="Mite_allergen_group-7"/>
</dbReference>
<dbReference type="VEuPathDB" id="VectorBase:RPRC005797"/>
<dbReference type="Pfam" id="PF16984">
    <property type="entry name" value="Grp7_allergen"/>
    <property type="match status" value="1"/>
</dbReference>
<dbReference type="Proteomes" id="UP000015103">
    <property type="component" value="Unassembled WGS sequence"/>
</dbReference>
<dbReference type="HOGENOM" id="CLU_1512456_0_0_1"/>
<organism evidence="1 2">
    <name type="scientific">Rhodnius prolixus</name>
    <name type="common">Triatomid bug</name>
    <dbReference type="NCBI Taxonomy" id="13249"/>
    <lineage>
        <taxon>Eukaryota</taxon>
        <taxon>Metazoa</taxon>
        <taxon>Ecdysozoa</taxon>
        <taxon>Arthropoda</taxon>
        <taxon>Hexapoda</taxon>
        <taxon>Insecta</taxon>
        <taxon>Pterygota</taxon>
        <taxon>Neoptera</taxon>
        <taxon>Paraneoptera</taxon>
        <taxon>Hemiptera</taxon>
        <taxon>Heteroptera</taxon>
        <taxon>Panheteroptera</taxon>
        <taxon>Cimicomorpha</taxon>
        <taxon>Reduviidae</taxon>
        <taxon>Triatominae</taxon>
        <taxon>Rhodnius</taxon>
    </lineage>
</organism>
<evidence type="ECO:0000313" key="1">
    <source>
        <dbReference type="EnsemblMetazoa" id="RPRC005797-PA"/>
    </source>
</evidence>